<dbReference type="Proteomes" id="UP000234384">
    <property type="component" value="Unassembled WGS sequence"/>
</dbReference>
<dbReference type="AlphaFoldDB" id="A0A2I1JVC4"/>
<keyword evidence="1" id="KW-0732">Signal</keyword>
<accession>A0A2I1JVC4</accession>
<comment type="caution">
    <text evidence="3">The sequence shown here is derived from an EMBL/GenBank/DDBJ whole genome shotgun (WGS) entry which is preliminary data.</text>
</comment>
<dbReference type="EMBL" id="PKHE01000029">
    <property type="protein sequence ID" value="PKY87329.1"/>
    <property type="molecule type" value="Genomic_DNA"/>
</dbReference>
<evidence type="ECO:0000313" key="4">
    <source>
        <dbReference type="Proteomes" id="UP000234384"/>
    </source>
</evidence>
<name>A0A2I1JVC4_9LACT</name>
<organism evidence="3 4">
    <name type="scientific">Falseniella ignava</name>
    <dbReference type="NCBI Taxonomy" id="137730"/>
    <lineage>
        <taxon>Bacteria</taxon>
        <taxon>Bacillati</taxon>
        <taxon>Bacillota</taxon>
        <taxon>Bacilli</taxon>
        <taxon>Lactobacillales</taxon>
        <taxon>Aerococcaceae</taxon>
        <taxon>Falseniella</taxon>
    </lineage>
</organism>
<dbReference type="Gene3D" id="2.60.40.1240">
    <property type="match status" value="1"/>
</dbReference>
<gene>
    <name evidence="3" type="ORF">CYJ57_07530</name>
</gene>
<dbReference type="InterPro" id="IPR029050">
    <property type="entry name" value="Immunoprotect_excell_Ig-like"/>
</dbReference>
<feature type="region of interest" description="Disordered" evidence="2">
    <location>
        <begin position="464"/>
        <end position="489"/>
    </location>
</feature>
<evidence type="ECO:0000256" key="1">
    <source>
        <dbReference type="ARBA" id="ARBA00022729"/>
    </source>
</evidence>
<protein>
    <submittedName>
        <fullName evidence="3">Uncharacterized protein</fullName>
    </submittedName>
</protein>
<proteinExistence type="predicted"/>
<evidence type="ECO:0000313" key="3">
    <source>
        <dbReference type="EMBL" id="PKY87329.1"/>
    </source>
</evidence>
<feature type="compositionally biased region" description="Acidic residues" evidence="2">
    <location>
        <begin position="471"/>
        <end position="489"/>
    </location>
</feature>
<sequence length="529" mass="60797">MCHLLKRWLKGTLACVILASGFGSLIQNYPIILAQEEESSNEQGESEAEGQTNLYTPEEAQAYIQSNNLVEAMKHELVTQQYLSQSKIDRLPSEAVYQALYYQLTIAPGEATVPGTFHVIASQYPEIVNGPDQQMTAEEAQKFIQENNLVETTKQLMLEAQLLTQEQLDQLPEDAVLNALIQQFTEHDPAGDFGNTFQILKAMYPEIFEPEVVETVVVPNHTQQLDRNQIIQLGERQYTLQQVYLLAPGEAGNTSNDYWVGIEVEYTNETDQVDKDYYKEWITQVLLVQDSERGYNALTMQQYKLPKIDRSVRLENNESAERTTSITKKEVKPKETVREIIYYRLNNIEDDIAIYVAPQDTQYELEMEGLRQLPPRSAVYYSSSNNQIAYLFDFDQLYLIYSDQTRLSDINQIPGRSTSVQEQALSDEAWVQYQKLAQELDIQNSQIMLLDEVVYELSGDMVGVRQRPSEDEAAPPEGESTEGESEEELDGLSNILLTFRLNKERQELVNEYREMYKLLPVDWKHLEIE</sequence>
<dbReference type="RefSeq" id="WP_101954758.1">
    <property type="nucleotide sequence ID" value="NZ_PKHE01000029.1"/>
</dbReference>
<reference evidence="3 4" key="1">
    <citation type="submission" date="2017-12" db="EMBL/GenBank/DDBJ databases">
        <title>Phylogenetic diversity of female urinary microbiome.</title>
        <authorList>
            <person name="Thomas-White K."/>
            <person name="Wolfe A.J."/>
        </authorList>
    </citation>
    <scope>NUCLEOTIDE SEQUENCE [LARGE SCALE GENOMIC DNA]</scope>
    <source>
        <strain evidence="3 4">UMB0898</strain>
    </source>
</reference>
<evidence type="ECO:0000256" key="2">
    <source>
        <dbReference type="SAM" id="MobiDB-lite"/>
    </source>
</evidence>